<proteinExistence type="predicted"/>
<dbReference type="Proteomes" id="UP000005239">
    <property type="component" value="Unassembled WGS sequence"/>
</dbReference>
<gene>
    <name evidence="1" type="primary">WBGene00272220</name>
</gene>
<dbReference type="AlphaFoldDB" id="A0A2A6CRJ9"/>
<keyword evidence="2" id="KW-1185">Reference proteome</keyword>
<dbReference type="OrthoDB" id="5844122at2759"/>
<dbReference type="Gene3D" id="3.30.160.60">
    <property type="entry name" value="Classic Zinc Finger"/>
    <property type="match status" value="1"/>
</dbReference>
<sequence>MITDDFMRMRRLAMWLTCSECGIIKNGIHDMEVHMKTEHVNWLPFKCSNCGCQRATSSQMREHLHSSHRINNSHFIFEDNSNACNQLRNMMDETIRSSLIPKISRQNDENNEGIISPSGEMKSQMETNVQPILTPTSSNSSTPDVDLTLNRKRLRTMGSTDTISSAGATILASVITMDEKEKGMRKKVKEEYLDYEEDKNEENEHANPLAEYLSGLGVLNGMEMMEGDTEGVEQTKEVKIKKVNIVNHQLKAHGLHTVDNSLINDRQYEMAQLYQAQLADLFGTNDGEDTTGEVNVLASKE</sequence>
<evidence type="ECO:0000313" key="1">
    <source>
        <dbReference type="EnsemblMetazoa" id="PPA33851.1"/>
    </source>
</evidence>
<accession>A0A8R1UJZ8</accession>
<dbReference type="InterPro" id="IPR013087">
    <property type="entry name" value="Znf_C2H2_type"/>
</dbReference>
<dbReference type="SMART" id="SM00355">
    <property type="entry name" value="ZnF_C2H2"/>
    <property type="match status" value="2"/>
</dbReference>
<dbReference type="EnsemblMetazoa" id="PPA33851.1">
    <property type="protein sequence ID" value="PPA33851.1"/>
    <property type="gene ID" value="WBGene00272220"/>
</dbReference>
<accession>A0A2A6CRJ9</accession>
<name>A0A2A6CRJ9_PRIPA</name>
<reference evidence="2" key="1">
    <citation type="journal article" date="2008" name="Nat. Genet.">
        <title>The Pristionchus pacificus genome provides a unique perspective on nematode lifestyle and parasitism.</title>
        <authorList>
            <person name="Dieterich C."/>
            <person name="Clifton S.W."/>
            <person name="Schuster L.N."/>
            <person name="Chinwalla A."/>
            <person name="Delehaunty K."/>
            <person name="Dinkelacker I."/>
            <person name="Fulton L."/>
            <person name="Fulton R."/>
            <person name="Godfrey J."/>
            <person name="Minx P."/>
            <person name="Mitreva M."/>
            <person name="Roeseler W."/>
            <person name="Tian H."/>
            <person name="Witte H."/>
            <person name="Yang S.P."/>
            <person name="Wilson R.K."/>
            <person name="Sommer R.J."/>
        </authorList>
    </citation>
    <scope>NUCLEOTIDE SEQUENCE [LARGE SCALE GENOMIC DNA]</scope>
    <source>
        <strain evidence="2">PS312</strain>
    </source>
</reference>
<evidence type="ECO:0000313" key="2">
    <source>
        <dbReference type="Proteomes" id="UP000005239"/>
    </source>
</evidence>
<protein>
    <submittedName>
        <fullName evidence="1">Uncharacterized protein</fullName>
    </submittedName>
</protein>
<organism evidence="1 2">
    <name type="scientific">Pristionchus pacificus</name>
    <name type="common">Parasitic nematode worm</name>
    <dbReference type="NCBI Taxonomy" id="54126"/>
    <lineage>
        <taxon>Eukaryota</taxon>
        <taxon>Metazoa</taxon>
        <taxon>Ecdysozoa</taxon>
        <taxon>Nematoda</taxon>
        <taxon>Chromadorea</taxon>
        <taxon>Rhabditida</taxon>
        <taxon>Rhabditina</taxon>
        <taxon>Diplogasteromorpha</taxon>
        <taxon>Diplogasteroidea</taxon>
        <taxon>Neodiplogasteridae</taxon>
        <taxon>Pristionchus</taxon>
    </lineage>
</organism>
<reference evidence="1" key="2">
    <citation type="submission" date="2022-06" db="UniProtKB">
        <authorList>
            <consortium name="EnsemblMetazoa"/>
        </authorList>
    </citation>
    <scope>IDENTIFICATION</scope>
    <source>
        <strain evidence="1">PS312</strain>
    </source>
</reference>